<evidence type="ECO:0000256" key="1">
    <source>
        <dbReference type="SAM" id="Coils"/>
    </source>
</evidence>
<dbReference type="AlphaFoldDB" id="A0A699GYN4"/>
<keyword evidence="1" id="KW-0175">Coiled coil</keyword>
<feature type="compositionally biased region" description="Basic and acidic residues" evidence="2">
    <location>
        <begin position="7"/>
        <end position="74"/>
    </location>
</feature>
<feature type="region of interest" description="Disordered" evidence="2">
    <location>
        <begin position="1"/>
        <end position="75"/>
    </location>
</feature>
<feature type="compositionally biased region" description="Basic and acidic residues" evidence="2">
    <location>
        <begin position="526"/>
        <end position="536"/>
    </location>
</feature>
<evidence type="ECO:0000313" key="3">
    <source>
        <dbReference type="EMBL" id="GEW85228.1"/>
    </source>
</evidence>
<sequence length="738" mass="84219">MESVKMSIDKRTIHKREYDSKVNERKMQTAERKIDTCKALDASLVDKESSGTESKEQDTSSRSGNDAHADDADNRPIYNEEPMAEEMILNGDSPPPTRIVDGVVQIIAPTTAEKRLAKKNKLKARGTLLMALLYKHQLKFNIHKDDKSLIEAIENRFGGNKETKKVQKTLLKQQYENFSSTRSKSIDQIHDMLQKLISQLEILGKTISQEDISLKFLISLTSEWKTHTLIWRNKADLKEQSLNVNAAPSISVSSSKATVSTLLNVDSLSDAVIYSFFASRTNSPQLDNEDLKQIDPDDLEEIDLKWQMGMLTMRVRRFLKRTGRNLEEAILPRNVDHQGTTGTKKLLEDLSQQRDNALAELRKKFEKAEQERNDLKLTLDKFQTSSKNLSKLLESQVSDKTGLGFNSQVFDYEELHSHDSNNSVPKNPENDRYKTGEGYHVVHLPYTGTFMPSKLDLVFADDPNASESVANMVNVESSTNKPSKDMSKTHRSDAPIIKDWISDTGDETKIEYVLKQREPSFVPPSEHVKTSRESVKKVKHHKQDKNLKKDNLKFRDCDHYEKQMVQQPMWNSEMRVNHKNSIRMIHPHSNRNVVPTTVLTRSRLVSFNAARPVPTAIPQSTVKSPRPVKHVVNKAYSPIRRLINHRPTTKNSNFNKKVTTVMVNKVNVVQGTKGNAEKAVANWTLKKSMEDMLHLEEILKVLPDENHVLLRVPRENNMYNVDLKNVVLAKATLDEFNL</sequence>
<evidence type="ECO:0000256" key="2">
    <source>
        <dbReference type="SAM" id="MobiDB-lite"/>
    </source>
</evidence>
<accession>A0A699GYN4</accession>
<dbReference type="EMBL" id="BKCJ010077007">
    <property type="protein sequence ID" value="GEW85228.1"/>
    <property type="molecule type" value="Genomic_DNA"/>
</dbReference>
<protein>
    <submittedName>
        <fullName evidence="3">Uncharacterized protein</fullName>
    </submittedName>
</protein>
<comment type="caution">
    <text evidence="3">The sequence shown here is derived from an EMBL/GenBank/DDBJ whole genome shotgun (WGS) entry which is preliminary data.</text>
</comment>
<reference evidence="3" key="1">
    <citation type="journal article" date="2019" name="Sci. Rep.">
        <title>Draft genome of Tanacetum cinerariifolium, the natural source of mosquito coil.</title>
        <authorList>
            <person name="Yamashiro T."/>
            <person name="Shiraishi A."/>
            <person name="Satake H."/>
            <person name="Nakayama K."/>
        </authorList>
    </citation>
    <scope>NUCLEOTIDE SEQUENCE</scope>
</reference>
<dbReference type="Pfam" id="PF14223">
    <property type="entry name" value="Retrotran_gag_2"/>
    <property type="match status" value="1"/>
</dbReference>
<organism evidence="3">
    <name type="scientific">Tanacetum cinerariifolium</name>
    <name type="common">Dalmatian daisy</name>
    <name type="synonym">Chrysanthemum cinerariifolium</name>
    <dbReference type="NCBI Taxonomy" id="118510"/>
    <lineage>
        <taxon>Eukaryota</taxon>
        <taxon>Viridiplantae</taxon>
        <taxon>Streptophyta</taxon>
        <taxon>Embryophyta</taxon>
        <taxon>Tracheophyta</taxon>
        <taxon>Spermatophyta</taxon>
        <taxon>Magnoliopsida</taxon>
        <taxon>eudicotyledons</taxon>
        <taxon>Gunneridae</taxon>
        <taxon>Pentapetalae</taxon>
        <taxon>asterids</taxon>
        <taxon>campanulids</taxon>
        <taxon>Asterales</taxon>
        <taxon>Asteraceae</taxon>
        <taxon>Asteroideae</taxon>
        <taxon>Anthemideae</taxon>
        <taxon>Anthemidinae</taxon>
        <taxon>Tanacetum</taxon>
    </lineage>
</organism>
<gene>
    <name evidence="3" type="ORF">Tci_257204</name>
</gene>
<feature type="coiled-coil region" evidence="1">
    <location>
        <begin position="347"/>
        <end position="385"/>
    </location>
</feature>
<feature type="region of interest" description="Disordered" evidence="2">
    <location>
        <begin position="522"/>
        <end position="545"/>
    </location>
</feature>
<name>A0A699GYN4_TANCI</name>
<proteinExistence type="predicted"/>